<feature type="domain" description="Glycosyltransferase 2-like" evidence="1">
    <location>
        <begin position="4"/>
        <end position="128"/>
    </location>
</feature>
<comment type="caution">
    <text evidence="2">The sequence shown here is derived from an EMBL/GenBank/DDBJ whole genome shotgun (WGS) entry which is preliminary data.</text>
</comment>
<reference evidence="2 3" key="1">
    <citation type="journal article" date="2015" name="Genome Announc.">
        <title>Draft Genome of the Euendolithic (true boring) Cyanobacterium Mastigocoleus testarum strain BC008.</title>
        <authorList>
            <person name="Guida B.S."/>
            <person name="Garcia-Pichel F."/>
        </authorList>
    </citation>
    <scope>NUCLEOTIDE SEQUENCE [LARGE SCALE GENOMIC DNA]</scope>
    <source>
        <strain evidence="2 3">BC008</strain>
    </source>
</reference>
<keyword evidence="3" id="KW-1185">Reference proteome</keyword>
<name>A0A0V7ZQ57_9CYAN</name>
<dbReference type="Pfam" id="PF00535">
    <property type="entry name" value="Glycos_transf_2"/>
    <property type="match status" value="1"/>
</dbReference>
<proteinExistence type="predicted"/>
<protein>
    <submittedName>
        <fullName evidence="2">Glycosyltransferase</fullName>
    </submittedName>
</protein>
<dbReference type="InterPro" id="IPR050834">
    <property type="entry name" value="Glycosyltransf_2"/>
</dbReference>
<dbReference type="Gene3D" id="3.90.550.10">
    <property type="entry name" value="Spore Coat Polysaccharide Biosynthesis Protein SpsA, Chain A"/>
    <property type="match status" value="1"/>
</dbReference>
<evidence type="ECO:0000259" key="1">
    <source>
        <dbReference type="Pfam" id="PF00535"/>
    </source>
</evidence>
<dbReference type="AlphaFoldDB" id="A0A0V7ZQ57"/>
<accession>A0A0V7ZQ57</accession>
<dbReference type="CDD" id="cd00761">
    <property type="entry name" value="Glyco_tranf_GTA_type"/>
    <property type="match status" value="1"/>
</dbReference>
<dbReference type="Proteomes" id="UP000053372">
    <property type="component" value="Unassembled WGS sequence"/>
</dbReference>
<dbReference type="InterPro" id="IPR001173">
    <property type="entry name" value="Glyco_trans_2-like"/>
</dbReference>
<dbReference type="EMBL" id="LMTZ01000096">
    <property type="protein sequence ID" value="KST66487.1"/>
    <property type="molecule type" value="Genomic_DNA"/>
</dbReference>
<sequence length="292" mass="32848">MQISACITTRNRTHKLDDCLKALWNCSVKPKSIVVSDDSPTLEVQKQNQKIVEKYPGTTYIIGPRRGVCANRNNAVNAVGESEADFVAFVDDDICVEPDFIGSAIKEYEKLPETQRKYTILSGISKFGDNDGALLPSRLNFQGYFQASDIPETVVIHAAIFPRHFFVEEQWDENIYFGYEDAELCLRAIKGGYKILPCSTLIVNSTIEESSTLYSPGIGAVSNYELHIEAARLYVGIKRYKNLSPNPFKLIAFVVFYFIHMTGYLLKKGAIQAWPEIIRRADIGKLWNPSSV</sequence>
<evidence type="ECO:0000313" key="3">
    <source>
        <dbReference type="Proteomes" id="UP000053372"/>
    </source>
</evidence>
<dbReference type="GO" id="GO:0016740">
    <property type="term" value="F:transferase activity"/>
    <property type="evidence" value="ECO:0007669"/>
    <property type="project" value="UniProtKB-KW"/>
</dbReference>
<dbReference type="PANTHER" id="PTHR43685">
    <property type="entry name" value="GLYCOSYLTRANSFERASE"/>
    <property type="match status" value="1"/>
</dbReference>
<gene>
    <name evidence="2" type="ORF">BC008_42920</name>
</gene>
<evidence type="ECO:0000313" key="2">
    <source>
        <dbReference type="EMBL" id="KST66487.1"/>
    </source>
</evidence>
<dbReference type="RefSeq" id="WP_027840283.1">
    <property type="nucleotide sequence ID" value="NZ_LMTZ01000096.1"/>
</dbReference>
<keyword evidence="2" id="KW-0808">Transferase</keyword>
<dbReference type="InterPro" id="IPR029044">
    <property type="entry name" value="Nucleotide-diphossugar_trans"/>
</dbReference>
<dbReference type="OrthoDB" id="140893at2"/>
<dbReference type="PANTHER" id="PTHR43685:SF2">
    <property type="entry name" value="GLYCOSYLTRANSFERASE 2-LIKE DOMAIN-CONTAINING PROTEIN"/>
    <property type="match status" value="1"/>
</dbReference>
<dbReference type="SUPFAM" id="SSF53448">
    <property type="entry name" value="Nucleotide-diphospho-sugar transferases"/>
    <property type="match status" value="1"/>
</dbReference>
<organism evidence="2 3">
    <name type="scientific">Mastigocoleus testarum BC008</name>
    <dbReference type="NCBI Taxonomy" id="371196"/>
    <lineage>
        <taxon>Bacteria</taxon>
        <taxon>Bacillati</taxon>
        <taxon>Cyanobacteriota</taxon>
        <taxon>Cyanophyceae</taxon>
        <taxon>Nostocales</taxon>
        <taxon>Hapalosiphonaceae</taxon>
        <taxon>Mastigocoleus</taxon>
    </lineage>
</organism>